<feature type="transmembrane region" description="Helical" evidence="1">
    <location>
        <begin position="213"/>
        <end position="232"/>
    </location>
</feature>
<keyword evidence="1" id="KW-0472">Membrane</keyword>
<feature type="transmembrane region" description="Helical" evidence="1">
    <location>
        <begin position="104"/>
        <end position="127"/>
    </location>
</feature>
<organism evidence="2 3">
    <name type="scientific">Listeria aquatica</name>
    <dbReference type="NCBI Taxonomy" id="1494960"/>
    <lineage>
        <taxon>Bacteria</taxon>
        <taxon>Bacillati</taxon>
        <taxon>Bacillota</taxon>
        <taxon>Bacilli</taxon>
        <taxon>Bacillales</taxon>
        <taxon>Listeriaceae</taxon>
        <taxon>Listeria</taxon>
    </lineage>
</organism>
<feature type="transmembrane region" description="Helical" evidence="1">
    <location>
        <begin position="173"/>
        <end position="193"/>
    </location>
</feature>
<dbReference type="AlphaFoldDB" id="A0A841ZQX3"/>
<comment type="caution">
    <text evidence="2">The sequence shown here is derived from an EMBL/GenBank/DDBJ whole genome shotgun (WGS) entry which is preliminary data.</text>
</comment>
<keyword evidence="1" id="KW-1133">Transmembrane helix</keyword>
<evidence type="ECO:0000313" key="2">
    <source>
        <dbReference type="EMBL" id="MBC1521370.1"/>
    </source>
</evidence>
<evidence type="ECO:0000313" key="3">
    <source>
        <dbReference type="Proteomes" id="UP000559885"/>
    </source>
</evidence>
<dbReference type="Proteomes" id="UP000559885">
    <property type="component" value="Unassembled WGS sequence"/>
</dbReference>
<reference evidence="2 3" key="1">
    <citation type="submission" date="2020-03" db="EMBL/GenBank/DDBJ databases">
        <title>Soil Listeria distribution.</title>
        <authorList>
            <person name="Liao J."/>
            <person name="Wiedmann M."/>
        </authorList>
    </citation>
    <scope>NUCLEOTIDE SEQUENCE [LARGE SCALE GENOMIC DNA]</scope>
    <source>
        <strain evidence="2 3">FSL L7-1507</strain>
    </source>
</reference>
<feature type="transmembrane region" description="Helical" evidence="1">
    <location>
        <begin position="147"/>
        <end position="168"/>
    </location>
</feature>
<proteinExistence type="predicted"/>
<gene>
    <name evidence="2" type="ORF">HB912_06895</name>
</gene>
<dbReference type="RefSeq" id="WP_185373244.1">
    <property type="nucleotide sequence ID" value="NZ_JAARRM010000002.1"/>
</dbReference>
<name>A0A841ZQX3_9LIST</name>
<feature type="transmembrane region" description="Helical" evidence="1">
    <location>
        <begin position="63"/>
        <end position="84"/>
    </location>
</feature>
<sequence length="240" mass="28521">MIFKLYKQEISVYFLREKWKIVCSSILLLLLMFLQASEAGENENLLDKWLSGPSKVDLENNFYQFPILWFAFYFIQFFHLYNYLGREEQQDKAVFIANGMNRRIIIISRLLTVMSFAGIYWFVFASLNVVFSLFKTRQYSLNQLEELAFLLLALLLFNVLGVVVQLVFNTISALLLTCIILILSTRFYLFYSIVNATFSSRWIDYTELTRIKMLFMALFVFLLLTYLAIFIYRQKDILRK</sequence>
<evidence type="ECO:0000256" key="1">
    <source>
        <dbReference type="SAM" id="Phobius"/>
    </source>
</evidence>
<accession>A0A841ZQX3</accession>
<keyword evidence="1" id="KW-0812">Transmembrane</keyword>
<protein>
    <submittedName>
        <fullName evidence="2">Uncharacterized protein</fullName>
    </submittedName>
</protein>
<dbReference type="EMBL" id="JAARRM010000002">
    <property type="protein sequence ID" value="MBC1521370.1"/>
    <property type="molecule type" value="Genomic_DNA"/>
</dbReference>